<keyword evidence="4 12" id="KW-0255">Endonuclease</keyword>
<keyword evidence="2 12" id="KW-0540">Nuclease</keyword>
<dbReference type="InterPro" id="IPR033114">
    <property type="entry name" value="HNH_CAS9"/>
</dbReference>
<evidence type="ECO:0000256" key="5">
    <source>
        <dbReference type="ARBA" id="ARBA00022801"/>
    </source>
</evidence>
<evidence type="ECO:0000256" key="9">
    <source>
        <dbReference type="ARBA" id="ARBA00023125"/>
    </source>
</evidence>
<feature type="binding site" evidence="12">
    <location>
        <position position="8"/>
    </location>
    <ligand>
        <name>Mg(2+)</name>
        <dbReference type="ChEBI" id="CHEBI:18420"/>
        <label>2</label>
    </ligand>
</feature>
<dbReference type="RefSeq" id="WP_055229419.1">
    <property type="nucleotide sequence ID" value="NZ_CAXSMB010000014.1"/>
</dbReference>
<evidence type="ECO:0000313" key="18">
    <source>
        <dbReference type="Proteomes" id="UP001156218"/>
    </source>
</evidence>
<accession>A0A412GE24</accession>
<dbReference type="InterPro" id="IPR003615">
    <property type="entry name" value="HNH_nuc"/>
</dbReference>
<feature type="binding site" evidence="12">
    <location>
        <position position="979"/>
    </location>
    <ligand>
        <name>Mg(2+)</name>
        <dbReference type="ChEBI" id="CHEBI:18420"/>
        <label>2</label>
    </ligand>
</feature>
<sequence>MKRILGLDLGSSSIGWALVNEAESKNERSSIVKLGVRVNPLTVDESINFEKGKSITTNADRTLKRSMRRNLHRYKLRREALIEVLKECKFITEDTILSENGNRTTFETYRLRVKALTEEISLEEFARVLIMINKKRGYKSSRKAGGAEEDTLIDGMDIARKLYDANLTPGELCLQLLSAGKKVLPDFYRSDLQNELDRIWEKQKEYYPGILTAALKEELRGKKRDAVWAICANAFVWKETYTEWNNEESKNEQIEKEHKLEGIYSKRKRDEAKKENLQWRVSGLKEKLSLEQLVIILQEINTQINNSSGYLGTISDRSKELYFNKQTVGQYLMDILDNNPNASLRNIVFYRQDYLDEFNVLWEKQAEFHKELTGELKKEIRDIIIFYQRRLKSQKGLISFCEFESRQIEVKIDGKRKIRTVGNRVIPRSSPLFQEFKIWQILNNIEVTAVGNKNKQRMQNGSNEPDDTEQLELNGRRYLYQEEKELLAKELFVRDKMTKLDVLRLLFDNPEELDLNFKTIDGNKTGYLFFQAYSKMIEMSGHEPVDFKKPIEKIVEQVKSVFVLLNWNTDILSFDSNKELDKQSYYKLWHLLYSFEGDNTPTGNGCLVQKIMDSYGLGKEFAKILANITFQEDYGSLSAKAIHKILPHLKEGNQYDVACEYAGYRHSKSSLTKEEIANKVLKDKLEVLPRNSLRNPVVEKILNQMVNVINAIIEAYGRPDEIRVELARELKKNAKEREKLTKSIAETTKTHEAHKKLLQEEFGLKNVGRSDILRYKLYKELESRGYKTLYSNTYIPREKLFSKEFDIEHIIPQARLFDDSFSNKTLEARNVNIEKGNRTAYDFVKEKFGESGTDNSLDCYLNNIEVLFVSGKISKTKYTKLKMTEQDIPGGFIERDLRNTQYIAKKALSMLNEISRCVVATSGSITDKLREDWQLVDVMKELNWEKYKALGLVEYFEDKDGKQIGRIKDWSKRNDHRHHAMDALTVAFTKEVFIQYFNNKNASLNPNTNEYAIKNKYFQNGRAIAPIPLNEFRAEAKKHLENTLISIKAKNKVITNNINKTKKRGGVNTKKQQTPRGQLHLETIYGCCRQYLTKEEKVNASFDVSKIATVSSSVYRDALLKRLQEHHNDPKKAFAGRNSLDKKPVWLDKEQIRKVPEKVKTVTFETIYTIRKEISPDLRVDKIIDSGVRKMLTGRLKEYGNDAKKAFSNLDEKPIWLNKEKGIPIKRVTISGISNAQSLHVKKDKDGKPVLDGNGRNIPVDFVNTGNNHHVAVYRRPVIDKNGQMVIDENGNLKYELEEVVVTFFDAVTRVNLGQPIIDKDYKASEGWQFLFSMKQNEYFVFPNKKTGFNPKEIDLLDADNYGLISPNLFRVQKFTHKNYVFRHHLETTIKDTSSILRGITWIDFRSSKGLDSIVKVRVNHIGQIVSVGEY</sequence>
<dbReference type="GO" id="GO:0046872">
    <property type="term" value="F:metal ion binding"/>
    <property type="evidence" value="ECO:0007669"/>
    <property type="project" value="UniProtKB-UniRule"/>
</dbReference>
<comment type="similarity">
    <text evidence="12">Belongs to the CRISPR-associated Cas9 family.</text>
</comment>
<reference evidence="15 18" key="2">
    <citation type="submission" date="2021-06" db="EMBL/GenBank/DDBJ databases">
        <title>Interrogation of the integrated mobile genetic elements in gut-associated Bacteroides with a consensus prediction approach.</title>
        <authorList>
            <person name="Campbell D.E."/>
            <person name="Leigh J.R."/>
            <person name="Kim T."/>
            <person name="England W."/>
            <person name="Whitaker R.J."/>
            <person name="Degnan P.H."/>
        </authorList>
    </citation>
    <scope>NUCLEOTIDE SEQUENCE</scope>
    <source>
        <strain evidence="16">VPI-BTDOT2</strain>
        <strain evidence="15 18">WAL8669</strain>
    </source>
</reference>
<name>A0A412GE24_BACT4</name>
<evidence type="ECO:0000256" key="2">
    <source>
        <dbReference type="ARBA" id="ARBA00022722"/>
    </source>
</evidence>
<feature type="binding site" evidence="12">
    <location>
        <position position="729"/>
    </location>
    <ligand>
        <name>Mg(2+)</name>
        <dbReference type="ChEBI" id="CHEBI:18420"/>
        <label>1</label>
    </ligand>
</feature>
<dbReference type="EMBL" id="CP083680">
    <property type="protein sequence ID" value="UYU68670.1"/>
    <property type="molecule type" value="Genomic_DNA"/>
</dbReference>
<evidence type="ECO:0000259" key="13">
    <source>
        <dbReference type="PROSITE" id="PS51749"/>
    </source>
</evidence>
<evidence type="ECO:0000313" key="15">
    <source>
        <dbReference type="EMBL" id="UYU68670.1"/>
    </source>
</evidence>
<keyword evidence="10" id="KW-0464">Manganese</keyword>
<evidence type="ECO:0000256" key="7">
    <source>
        <dbReference type="ARBA" id="ARBA00022884"/>
    </source>
</evidence>
<dbReference type="Proteomes" id="UP001156218">
    <property type="component" value="Chromosome"/>
</dbReference>
<dbReference type="EMBL" id="CP083681">
    <property type="protein sequence ID" value="UYU69264.1"/>
    <property type="molecule type" value="Genomic_DNA"/>
</dbReference>
<evidence type="ECO:0000256" key="10">
    <source>
        <dbReference type="ARBA" id="ARBA00023211"/>
    </source>
</evidence>
<dbReference type="InterPro" id="IPR041383">
    <property type="entry name" value="RuvC_III"/>
</dbReference>
<evidence type="ECO:0000313" key="14">
    <source>
        <dbReference type="EMBL" id="KAB4448699.1"/>
    </source>
</evidence>
<feature type="binding site" evidence="12">
    <location>
        <position position="8"/>
    </location>
    <ligand>
        <name>Mg(2+)</name>
        <dbReference type="ChEBI" id="CHEBI:18420"/>
        <label>1</label>
    </ligand>
</feature>
<feature type="domain" description="HNH Cas9-type" evidence="13">
    <location>
        <begin position="730"/>
        <end position="897"/>
    </location>
</feature>
<dbReference type="InterPro" id="IPR036397">
    <property type="entry name" value="RNaseH_sf"/>
</dbReference>
<keyword evidence="5 12" id="KW-0378">Hydrolase</keyword>
<dbReference type="GO" id="GO:0003677">
    <property type="term" value="F:DNA binding"/>
    <property type="evidence" value="ECO:0007669"/>
    <property type="project" value="UniProtKB-UniRule"/>
</dbReference>
<evidence type="ECO:0000256" key="4">
    <source>
        <dbReference type="ARBA" id="ARBA00022759"/>
    </source>
</evidence>
<evidence type="ECO:0000256" key="6">
    <source>
        <dbReference type="ARBA" id="ARBA00022842"/>
    </source>
</evidence>
<proteinExistence type="inferred from homology"/>
<evidence type="ECO:0000313" key="16">
    <source>
        <dbReference type="EMBL" id="UYU69264.1"/>
    </source>
</evidence>
<evidence type="ECO:0000256" key="8">
    <source>
        <dbReference type="ARBA" id="ARBA00023118"/>
    </source>
</evidence>
<gene>
    <name evidence="12 14" type="primary">cas9</name>
    <name evidence="14" type="ORF">GAN93_21370</name>
    <name evidence="16" type="ORF">KQP59_13160</name>
    <name evidence="15" type="ORF">KQP68_10515</name>
</gene>
<feature type="active site" description="Proton acceptor for HNH nuclease domain" evidence="12">
    <location>
        <position position="809"/>
    </location>
</feature>
<evidence type="ECO:0000313" key="17">
    <source>
        <dbReference type="Proteomes" id="UP000460317"/>
    </source>
</evidence>
<organism evidence="14 17">
    <name type="scientific">Bacteroides thetaiotaomicron</name>
    <dbReference type="NCBI Taxonomy" id="818"/>
    <lineage>
        <taxon>Bacteria</taxon>
        <taxon>Pseudomonadati</taxon>
        <taxon>Bacteroidota</taxon>
        <taxon>Bacteroidia</taxon>
        <taxon>Bacteroidales</taxon>
        <taxon>Bacteroidaceae</taxon>
        <taxon>Bacteroides</taxon>
    </lineage>
</organism>
<dbReference type="GO" id="GO:0003723">
    <property type="term" value="F:RNA binding"/>
    <property type="evidence" value="ECO:0007669"/>
    <property type="project" value="UniProtKB-UniRule"/>
</dbReference>
<dbReference type="HAMAP" id="MF_01480">
    <property type="entry name" value="Cas9"/>
    <property type="match status" value="1"/>
</dbReference>
<keyword evidence="8 12" id="KW-0051">Antiviral defense</keyword>
<keyword evidence="3 12" id="KW-0479">Metal-binding</keyword>
<reference evidence="14 17" key="1">
    <citation type="journal article" date="2019" name="Nat. Med.">
        <title>A library of human gut bacterial isolates paired with longitudinal multiomics data enables mechanistic microbiome research.</title>
        <authorList>
            <person name="Poyet M."/>
            <person name="Groussin M."/>
            <person name="Gibbons S.M."/>
            <person name="Avila-Pacheco J."/>
            <person name="Jiang X."/>
            <person name="Kearney S.M."/>
            <person name="Perrotta A.R."/>
            <person name="Berdy B."/>
            <person name="Zhao S."/>
            <person name="Lieberman T.D."/>
            <person name="Swanson P.K."/>
            <person name="Smith M."/>
            <person name="Roesemann S."/>
            <person name="Alexander J.E."/>
            <person name="Rich S.A."/>
            <person name="Livny J."/>
            <person name="Vlamakis H."/>
            <person name="Clish C."/>
            <person name="Bullock K."/>
            <person name="Deik A."/>
            <person name="Scott J."/>
            <person name="Pierce K.A."/>
            <person name="Xavier R.J."/>
            <person name="Alm E.J."/>
        </authorList>
    </citation>
    <scope>NUCLEOTIDE SEQUENCE [LARGE SCALE GENOMIC DNA]</scope>
    <source>
        <strain evidence="14 17">BIOML-A165</strain>
    </source>
</reference>
<evidence type="ECO:0000256" key="12">
    <source>
        <dbReference type="HAMAP-Rule" id="MF_01480"/>
    </source>
</evidence>
<comment type="cofactor">
    <cofactor evidence="1 12">
        <name>Mg(2+)</name>
        <dbReference type="ChEBI" id="CHEBI:18420"/>
    </cofactor>
</comment>
<comment type="domain">
    <text evidence="12">Has 2 endonuclease domains. The discontinuous RuvC-like domain cleaves the target DNA noncomplementary to crRNA while the HNH nuclease domain cleaves the target DNA complementary to crRNA.</text>
</comment>
<comment type="function">
    <text evidence="12">CRISPR (clustered regularly interspaced short palindromic repeat) is an adaptive immune system that provides protection against mobile genetic elements (viruses, transposable elements and conjugative plasmids). CRISPR clusters contain spacers, sequences complementary to antecedent mobile elements, and target invading nucleic acids. CRISPR clusters are transcribed and processed into CRISPR RNA (crRNA). In type II CRISPR systems correct processing of pre-crRNA requires a trans-encoded small RNA (tracrRNA), endogenous ribonuclease 3 (rnc) and this protein. The tracrRNA serves as a guide for ribonuclease 3-aided processing of pre-crRNA. Subsequently Cas9/crRNA/tracrRNA endonucleolytically cleaves linear or circular dsDNA target complementary to the spacer; Cas9 is inactive in the absence of the 2 guide RNAs (gRNA). Cas9 recognizes the protospacer adjacent motif (PAM) in the CRISPR repeat sequences to help distinguish self versus nonself, as targets within the bacterial CRISPR locus do not have PAMs. PAM recognition is also required for catalytic activity.</text>
</comment>
<dbReference type="InterPro" id="IPR028629">
    <property type="entry name" value="Cas9"/>
</dbReference>
<feature type="active site" description="For RuvC-like nuclease domain" evidence="12">
    <location>
        <position position="8"/>
    </location>
</feature>
<dbReference type="GO" id="GO:0004519">
    <property type="term" value="F:endonuclease activity"/>
    <property type="evidence" value="ECO:0007669"/>
    <property type="project" value="UniProtKB-UniRule"/>
</dbReference>
<dbReference type="Gene3D" id="3.30.420.10">
    <property type="entry name" value="Ribonuclease H-like superfamily/Ribonuclease H"/>
    <property type="match status" value="3"/>
</dbReference>
<dbReference type="PROSITE" id="PS51749">
    <property type="entry name" value="HNH_CAS9"/>
    <property type="match status" value="1"/>
</dbReference>
<dbReference type="NCBIfam" id="TIGR01865">
    <property type="entry name" value="cas_Csn1"/>
    <property type="match status" value="2"/>
</dbReference>
<keyword evidence="7 12" id="KW-0694">RNA-binding</keyword>
<evidence type="ECO:0000256" key="1">
    <source>
        <dbReference type="ARBA" id="ARBA00001946"/>
    </source>
</evidence>
<feature type="binding site" evidence="12">
    <location>
        <position position="725"/>
    </location>
    <ligand>
        <name>Mg(2+)</name>
        <dbReference type="ChEBI" id="CHEBI:18420"/>
        <label>1</label>
    </ligand>
</feature>
<dbReference type="GO" id="GO:0016787">
    <property type="term" value="F:hydrolase activity"/>
    <property type="evidence" value="ECO:0007669"/>
    <property type="project" value="UniProtKB-KW"/>
</dbReference>
<keyword evidence="9 12" id="KW-0238">DNA-binding</keyword>
<dbReference type="GO" id="GO:0051607">
    <property type="term" value="P:defense response to virus"/>
    <property type="evidence" value="ECO:0007669"/>
    <property type="project" value="UniProtKB-UniRule"/>
</dbReference>
<evidence type="ECO:0000256" key="11">
    <source>
        <dbReference type="ARBA" id="ARBA00046380"/>
    </source>
</evidence>
<evidence type="ECO:0000256" key="3">
    <source>
        <dbReference type="ARBA" id="ARBA00022723"/>
    </source>
</evidence>
<dbReference type="EC" id="3.1.-.-" evidence="12"/>
<dbReference type="EMBL" id="WCSB01000027">
    <property type="protein sequence ID" value="KAB4448699.1"/>
    <property type="molecule type" value="Genomic_DNA"/>
</dbReference>
<comment type="subunit">
    <text evidence="11 12">Monomer. Binds crRNA and tracrRNA.</text>
</comment>
<feature type="binding site" evidence="12">
    <location>
        <position position="729"/>
    </location>
    <ligand>
        <name>Mg(2+)</name>
        <dbReference type="ChEBI" id="CHEBI:18420"/>
        <label>2</label>
    </ligand>
</feature>
<dbReference type="Pfam" id="PF18541">
    <property type="entry name" value="RuvC_III"/>
    <property type="match status" value="1"/>
</dbReference>
<protein>
    <recommendedName>
        <fullName evidence="12">CRISPR-associated endonuclease Cas9</fullName>
        <ecNumber evidence="12">3.1.-.-</ecNumber>
    </recommendedName>
</protein>
<dbReference type="Proteomes" id="UP001156216">
    <property type="component" value="Chromosome"/>
</dbReference>
<dbReference type="Pfam" id="PF13395">
    <property type="entry name" value="HNH_4"/>
    <property type="match status" value="1"/>
</dbReference>
<dbReference type="GO" id="GO:0043571">
    <property type="term" value="P:maintenance of CRISPR repeat elements"/>
    <property type="evidence" value="ECO:0007669"/>
    <property type="project" value="UniProtKB-UniRule"/>
</dbReference>
<keyword evidence="6 12" id="KW-0460">Magnesium</keyword>
<dbReference type="Proteomes" id="UP000460317">
    <property type="component" value="Unassembled WGS sequence"/>
</dbReference>